<sequence>MDLRLAGPAAACWVTCALALWLPLGATLLFTAGWILAAAVGWILLRHRRAAMAATVAGVCGVAAAAGVVCAIRIGLVESSPVRTLEGKPRVTVQVTGDGQVFAGNGGVRLPVKILAAEGRRLRQVDAVLLARLSELPETVPGERLSVRVRVRPASPGPADRLVAARLTAVDEPRVVGAAPAWQRWAGRVRARLRESAARALPPRAAGLLPGLVLGDTGELDHGLRTNFSSAGLTHLTAVSGANFSLVCGAVVLGVRLLGASTRLTVAMGLVAM</sequence>
<keyword evidence="3 6" id="KW-0812">Transmembrane</keyword>
<dbReference type="PANTHER" id="PTHR30619:SF7">
    <property type="entry name" value="BETA-LACTAMASE DOMAIN PROTEIN"/>
    <property type="match status" value="1"/>
</dbReference>
<evidence type="ECO:0000256" key="4">
    <source>
        <dbReference type="ARBA" id="ARBA00022989"/>
    </source>
</evidence>
<protein>
    <submittedName>
        <fullName evidence="8">ComEC/Rec2 family competence protein</fullName>
    </submittedName>
</protein>
<comment type="caution">
    <text evidence="8">The sequence shown here is derived from an EMBL/GenBank/DDBJ whole genome shotgun (WGS) entry which is preliminary data.</text>
</comment>
<dbReference type="PANTHER" id="PTHR30619">
    <property type="entry name" value="DNA INTERNALIZATION/COMPETENCE PROTEIN COMEC/REC2"/>
    <property type="match status" value="1"/>
</dbReference>
<reference evidence="8 9" key="1">
    <citation type="submission" date="2024-09" db="EMBL/GenBank/DDBJ databases">
        <authorList>
            <person name="Sun Q."/>
            <person name="Mori K."/>
        </authorList>
    </citation>
    <scope>NUCLEOTIDE SEQUENCE [LARGE SCALE GENOMIC DNA]</scope>
    <source>
        <strain evidence="8 9">CCM 7957</strain>
    </source>
</reference>
<dbReference type="Pfam" id="PF03772">
    <property type="entry name" value="Competence"/>
    <property type="match status" value="1"/>
</dbReference>
<evidence type="ECO:0000256" key="6">
    <source>
        <dbReference type="SAM" id="Phobius"/>
    </source>
</evidence>
<dbReference type="Proteomes" id="UP001589783">
    <property type="component" value="Unassembled WGS sequence"/>
</dbReference>
<accession>A0ABV6H5I6</accession>
<evidence type="ECO:0000256" key="1">
    <source>
        <dbReference type="ARBA" id="ARBA00004651"/>
    </source>
</evidence>
<evidence type="ECO:0000256" key="5">
    <source>
        <dbReference type="ARBA" id="ARBA00023136"/>
    </source>
</evidence>
<dbReference type="InterPro" id="IPR004477">
    <property type="entry name" value="ComEC_N"/>
</dbReference>
<name>A0ABV6H5I6_9ACTN</name>
<gene>
    <name evidence="8" type="ORF">ACFFJD_04625</name>
</gene>
<keyword evidence="4 6" id="KW-1133">Transmembrane helix</keyword>
<keyword evidence="5 6" id="KW-0472">Membrane</keyword>
<organism evidence="8 9">
    <name type="scientific">Gordonia phosphorivorans</name>
    <dbReference type="NCBI Taxonomy" id="1056982"/>
    <lineage>
        <taxon>Bacteria</taxon>
        <taxon>Bacillati</taxon>
        <taxon>Actinomycetota</taxon>
        <taxon>Actinomycetes</taxon>
        <taxon>Mycobacteriales</taxon>
        <taxon>Gordoniaceae</taxon>
        <taxon>Gordonia</taxon>
    </lineage>
</organism>
<evidence type="ECO:0000256" key="3">
    <source>
        <dbReference type="ARBA" id="ARBA00022692"/>
    </source>
</evidence>
<feature type="domain" description="ComEC/Rec2-related protein" evidence="7">
    <location>
        <begin position="212"/>
        <end position="272"/>
    </location>
</feature>
<evidence type="ECO:0000313" key="9">
    <source>
        <dbReference type="Proteomes" id="UP001589783"/>
    </source>
</evidence>
<dbReference type="RefSeq" id="WP_382361636.1">
    <property type="nucleotide sequence ID" value="NZ_JBHLWV010000013.1"/>
</dbReference>
<keyword evidence="9" id="KW-1185">Reference proteome</keyword>
<evidence type="ECO:0000259" key="7">
    <source>
        <dbReference type="Pfam" id="PF03772"/>
    </source>
</evidence>
<dbReference type="InterPro" id="IPR052159">
    <property type="entry name" value="Competence_DNA_uptake"/>
</dbReference>
<evidence type="ECO:0000256" key="2">
    <source>
        <dbReference type="ARBA" id="ARBA00022475"/>
    </source>
</evidence>
<feature type="non-terminal residue" evidence="8">
    <location>
        <position position="273"/>
    </location>
</feature>
<keyword evidence="2" id="KW-1003">Cell membrane</keyword>
<proteinExistence type="predicted"/>
<dbReference type="EMBL" id="JBHLWV010000013">
    <property type="protein sequence ID" value="MFC0314138.1"/>
    <property type="molecule type" value="Genomic_DNA"/>
</dbReference>
<evidence type="ECO:0000313" key="8">
    <source>
        <dbReference type="EMBL" id="MFC0314138.1"/>
    </source>
</evidence>
<comment type="subcellular location">
    <subcellularLocation>
        <location evidence="1">Cell membrane</location>
        <topology evidence="1">Multi-pass membrane protein</topology>
    </subcellularLocation>
</comment>
<feature type="transmembrane region" description="Helical" evidence="6">
    <location>
        <begin position="52"/>
        <end position="76"/>
    </location>
</feature>
<feature type="transmembrane region" description="Helical" evidence="6">
    <location>
        <begin position="20"/>
        <end position="45"/>
    </location>
</feature>